<keyword evidence="6" id="KW-1185">Reference proteome</keyword>
<keyword evidence="2" id="KW-0812">Transmembrane</keyword>
<dbReference type="InterPro" id="IPR046903">
    <property type="entry name" value="Mab-21-like_nuc_Trfase"/>
</dbReference>
<feature type="domain" description="Mab-21-like nucleotidyltransferase" evidence="3">
    <location>
        <begin position="143"/>
        <end position="217"/>
    </location>
</feature>
<dbReference type="EMBL" id="VSWD01000014">
    <property type="protein sequence ID" value="KAK3082829.1"/>
    <property type="molecule type" value="Genomic_DNA"/>
</dbReference>
<evidence type="ECO:0000313" key="5">
    <source>
        <dbReference type="EMBL" id="KAK3082829.1"/>
    </source>
</evidence>
<evidence type="ECO:0000259" key="3">
    <source>
        <dbReference type="Pfam" id="PF03281"/>
    </source>
</evidence>
<dbReference type="Proteomes" id="UP001186944">
    <property type="component" value="Unassembled WGS sequence"/>
</dbReference>
<evidence type="ECO:0000313" key="6">
    <source>
        <dbReference type="Proteomes" id="UP001186944"/>
    </source>
</evidence>
<evidence type="ECO:0000256" key="2">
    <source>
        <dbReference type="SAM" id="Phobius"/>
    </source>
</evidence>
<feature type="domain" description="Mab-21-like HhH/H2TH-like" evidence="4">
    <location>
        <begin position="235"/>
        <end position="311"/>
    </location>
</feature>
<keyword evidence="2" id="KW-0472">Membrane</keyword>
<feature type="transmembrane region" description="Helical" evidence="2">
    <location>
        <begin position="391"/>
        <end position="416"/>
    </location>
</feature>
<organism evidence="5 6">
    <name type="scientific">Pinctada imbricata</name>
    <name type="common">Atlantic pearl-oyster</name>
    <name type="synonym">Pinctada martensii</name>
    <dbReference type="NCBI Taxonomy" id="66713"/>
    <lineage>
        <taxon>Eukaryota</taxon>
        <taxon>Metazoa</taxon>
        <taxon>Spiralia</taxon>
        <taxon>Lophotrochozoa</taxon>
        <taxon>Mollusca</taxon>
        <taxon>Bivalvia</taxon>
        <taxon>Autobranchia</taxon>
        <taxon>Pteriomorphia</taxon>
        <taxon>Pterioida</taxon>
        <taxon>Pterioidea</taxon>
        <taxon>Pteriidae</taxon>
        <taxon>Pinctada</taxon>
    </lineage>
</organism>
<reference evidence="5" key="1">
    <citation type="submission" date="2019-08" db="EMBL/GenBank/DDBJ databases">
        <title>The improved chromosome-level genome for the pearl oyster Pinctada fucata martensii using PacBio sequencing and Hi-C.</title>
        <authorList>
            <person name="Zheng Z."/>
        </authorList>
    </citation>
    <scope>NUCLEOTIDE SEQUENCE</scope>
    <source>
        <strain evidence="5">ZZ-2019</strain>
        <tissue evidence="5">Adductor muscle</tissue>
    </source>
</reference>
<dbReference type="PANTHER" id="PTHR10656:SF69">
    <property type="entry name" value="MAB-21-LIKE HHH_H2TH-LIKE DOMAIN-CONTAINING PROTEIN"/>
    <property type="match status" value="1"/>
</dbReference>
<dbReference type="InterPro" id="IPR046906">
    <property type="entry name" value="Mab-21_HhH/H2TH-like"/>
</dbReference>
<comment type="caution">
    <text evidence="5">The sequence shown here is derived from an EMBL/GenBank/DDBJ whole genome shotgun (WGS) entry which is preliminary data.</text>
</comment>
<proteinExistence type="inferred from homology"/>
<evidence type="ECO:0000259" key="4">
    <source>
        <dbReference type="Pfam" id="PF20266"/>
    </source>
</evidence>
<dbReference type="InterPro" id="IPR024810">
    <property type="entry name" value="MAB21L/cGLR"/>
</dbReference>
<gene>
    <name evidence="5" type="ORF">FSP39_006570</name>
</gene>
<dbReference type="AlphaFoldDB" id="A0AA88XCT9"/>
<evidence type="ECO:0000256" key="1">
    <source>
        <dbReference type="ARBA" id="ARBA00008307"/>
    </source>
</evidence>
<name>A0AA88XCT9_PINIB</name>
<dbReference type="PANTHER" id="PTHR10656">
    <property type="entry name" value="CELL FATE DETERMINING PROTEIN MAB21-RELATED"/>
    <property type="match status" value="1"/>
</dbReference>
<accession>A0AA88XCT9</accession>
<dbReference type="Pfam" id="PF03281">
    <property type="entry name" value="Mab-21"/>
    <property type="match status" value="1"/>
</dbReference>
<keyword evidence="2" id="KW-1133">Transmembrane helix</keyword>
<sequence>MELHDRLSYLFGTEEHVDLRRQLVLLREKLMNDDEEHARYICSGSLGEGVAYPSSDDDVMMYRTSHRVVKSYREATKRGDLMIVPSEFSPGYCLLLDVRQSYPQNLIHVTKGIPFVSSLQWKQQSIEEGELIHGPCQSMIIGDYEYDLARCISCSFWPDIANNWVIKKRPYGWPSRELIQSITENGCYVVPIGDTDSPLSLHEWRMSFSFAERTLMHSLNHVQFLTYNLLRLCLKRVIDREVPNALCSYFMKTTLFFTSEKTSTHDLQVHNVETYVKACLSVLYDYIDHRYCPNYFIPEYNMMRTKITGTNRGSLLEIVRTLYKDGVVGAIHLCGESKCLINSLSLPKMECKLDFELMYSKFVQLSEICLEIWTFDLSYEESEHHYYLYKLFHIVQGFSVVVQKFIFKIGIIFMCYRMMNRTFNKGNKCNYRHHKTIETILRRGYRSDVTTGKLTIATYMYIVGKTESALSHLQRLLSEYPPYVIDIEPNDVKMICYMDVMCGRGYTIDEKIKHSHAPLYILSKDALRIFPFPLRIGISTKALVSLDPLVYTYVLESLCYIRLHHTSLMKSLKCLHNHIGDLKDEYDIACARMCIGIIKYEQGDNQSACRWLGSSYLMKYAIYPNDSEKISRSVMTYIACMLIRRF</sequence>
<protein>
    <submittedName>
        <fullName evidence="5">Uncharacterized protein</fullName>
    </submittedName>
</protein>
<dbReference type="Pfam" id="PF20266">
    <property type="entry name" value="Mab-21_C"/>
    <property type="match status" value="1"/>
</dbReference>
<comment type="similarity">
    <text evidence="1">Belongs to the mab-21 family.</text>
</comment>
<dbReference type="SMART" id="SM01265">
    <property type="entry name" value="Mab-21"/>
    <property type="match status" value="1"/>
</dbReference>
<dbReference type="Gene3D" id="1.10.1410.40">
    <property type="match status" value="1"/>
</dbReference>